<evidence type="ECO:0000313" key="2">
    <source>
        <dbReference type="Proteomes" id="UP000033097"/>
    </source>
</evidence>
<dbReference type="RefSeq" id="WP_011033820.1">
    <property type="nucleotide sequence ID" value="NZ_CP009512.1"/>
</dbReference>
<dbReference type="SUPFAM" id="SSF56784">
    <property type="entry name" value="HAD-like"/>
    <property type="match status" value="1"/>
</dbReference>
<evidence type="ECO:0000313" key="1">
    <source>
        <dbReference type="EMBL" id="AKB65996.1"/>
    </source>
</evidence>
<sequence length="295" mass="33946">MNGDKLKSWNDGPVKQSIINFLDSTVEEGLDYVKPEDRIATFDNDGTLWAEKPAPVQLNFLFLAFTKRVQNEPFLADKQPYKAILERDKIFFQNVIEQKPEAIIALEDVLAREWAGKTPDEFESEVKEFFATVKPEKFESNFTELIYKPMLELFDLLKDYKYRVFICSGGGRDFMRVICEEAWGIFKENVIGSAAEYEYNNGTLKRGTVLRGIALGPGKVEHIFARTGRLPVFAVGNGDVDIEMLESAKFRLFINHDDDKREYAYENGSEKILAIAKEKNFTIVSMKNDWKEIFK</sequence>
<proteinExistence type="predicted"/>
<organism evidence="1 2">
    <name type="scientific">Methanosarcina mazei S-6</name>
    <dbReference type="NCBI Taxonomy" id="213585"/>
    <lineage>
        <taxon>Archaea</taxon>
        <taxon>Methanobacteriati</taxon>
        <taxon>Methanobacteriota</taxon>
        <taxon>Stenosarchaea group</taxon>
        <taxon>Methanomicrobia</taxon>
        <taxon>Methanosarcinales</taxon>
        <taxon>Methanosarcinaceae</taxon>
        <taxon>Methanosarcina</taxon>
    </lineage>
</organism>
<dbReference type="KEGG" id="mmj:MSMAS_2800"/>
<dbReference type="InterPro" id="IPR036412">
    <property type="entry name" value="HAD-like_sf"/>
</dbReference>
<name>A0A0E3LUW8_METMZ</name>
<dbReference type="HOGENOM" id="CLU_052514_0_0_2"/>
<protein>
    <recommendedName>
        <fullName evidence="3">Haloacid dehalogenase-like hydrolase</fullName>
    </recommendedName>
</protein>
<gene>
    <name evidence="1" type="ORF">MSMAS_2800</name>
</gene>
<dbReference type="Pfam" id="PF12710">
    <property type="entry name" value="HAD"/>
    <property type="match status" value="1"/>
</dbReference>
<dbReference type="EMBL" id="CP009512">
    <property type="protein sequence ID" value="AKB65996.1"/>
    <property type="molecule type" value="Genomic_DNA"/>
</dbReference>
<dbReference type="AlphaFoldDB" id="A0A0E3LUW8"/>
<dbReference type="Gene3D" id="3.40.50.1000">
    <property type="entry name" value="HAD superfamily/HAD-like"/>
    <property type="match status" value="1"/>
</dbReference>
<reference evidence="1 2" key="1">
    <citation type="submission" date="2014-07" db="EMBL/GenBank/DDBJ databases">
        <title>Methanogenic archaea and the global carbon cycle.</title>
        <authorList>
            <person name="Henriksen J.R."/>
            <person name="Luke J."/>
            <person name="Reinhart S."/>
            <person name="Benedict M.N."/>
            <person name="Youngblut N.D."/>
            <person name="Metcalf M.E."/>
            <person name="Whitaker R.J."/>
            <person name="Metcalf W.W."/>
        </authorList>
    </citation>
    <scope>NUCLEOTIDE SEQUENCE [LARGE SCALE GENOMIC DNA]</scope>
    <source>
        <strain evidence="1 2">S-6</strain>
    </source>
</reference>
<evidence type="ECO:0008006" key="3">
    <source>
        <dbReference type="Google" id="ProtNLM"/>
    </source>
</evidence>
<dbReference type="InterPro" id="IPR023214">
    <property type="entry name" value="HAD_sf"/>
</dbReference>
<dbReference type="Proteomes" id="UP000033097">
    <property type="component" value="Chromosome"/>
</dbReference>
<accession>A0A0E3LUW8</accession>
<dbReference type="STRING" id="213585.MSMAS_2800"/>
<dbReference type="PATRIC" id="fig|213585.10.peg.3521"/>
<dbReference type="GeneID" id="24840551"/>